<gene>
    <name evidence="1" type="ORF">HMPREF0400_01572</name>
</gene>
<dbReference type="Proteomes" id="UP000003964">
    <property type="component" value="Unassembled WGS sequence"/>
</dbReference>
<evidence type="ECO:0008006" key="3">
    <source>
        <dbReference type="Google" id="ProtNLM"/>
    </source>
</evidence>
<name>D6LIK7_9FUSO</name>
<dbReference type="AlphaFoldDB" id="D6LIK7"/>
<dbReference type="InterPro" id="IPR021739">
    <property type="entry name" value="SaV-like"/>
</dbReference>
<accession>D6LIK7</accession>
<dbReference type="RefSeq" id="WP_008821491.1">
    <property type="nucleotide sequence ID" value="NZ_GG770383.1"/>
</dbReference>
<organism evidence="1 2">
    <name type="scientific">Fusobacterium periodonticum 1_1_41FAA</name>
    <dbReference type="NCBI Taxonomy" id="469621"/>
    <lineage>
        <taxon>Bacteria</taxon>
        <taxon>Fusobacteriati</taxon>
        <taxon>Fusobacteriota</taxon>
        <taxon>Fusobacteriia</taxon>
        <taxon>Fusobacteriales</taxon>
        <taxon>Fusobacteriaceae</taxon>
        <taxon>Fusobacterium</taxon>
    </lineage>
</organism>
<dbReference type="EMBL" id="GG770383">
    <property type="protein sequence ID" value="EFG28233.2"/>
    <property type="molecule type" value="Genomic_DNA"/>
</dbReference>
<evidence type="ECO:0000313" key="1">
    <source>
        <dbReference type="EMBL" id="EFG28233.2"/>
    </source>
</evidence>
<evidence type="ECO:0000313" key="2">
    <source>
        <dbReference type="Proteomes" id="UP000003964"/>
    </source>
</evidence>
<sequence length="225" mass="25916">MNYTVGNFIANGKGLENIELFSELYDEYCNYCDNHWYNKCSKKRFAMELNNYGVDVYAGTGNIRKIRLNRVRPDNVNQPNHYVIGDTGLECKDFISAWVGKGYYSVFCFCNVMKYLVRAEKKNKLEDYKKALKYLDMIIEAGADTIVLDIADIGIEDGTKEYTGVEWNEIILEITKGLSARQALSLDSVFRALADENYHLCRIRLADFIDMYRDTKVCRPPVPAK</sequence>
<dbReference type="Pfam" id="PF11753">
    <property type="entry name" value="DUF3310"/>
    <property type="match status" value="1"/>
</dbReference>
<reference evidence="1 2" key="1">
    <citation type="submission" date="2010-03" db="EMBL/GenBank/DDBJ databases">
        <title>The Genome Sequence of Fusobacterium sp. 1_1_41FAA.</title>
        <authorList>
            <consortium name="The Broad Institute Genome Sequencing Platform"/>
            <person name="Ward D."/>
            <person name="Earl A."/>
            <person name="Feldgarden M."/>
            <person name="Gevers D."/>
            <person name="Young S.K."/>
            <person name="Zeng Q."/>
            <person name="Koehrsen M."/>
            <person name="Alvarado L."/>
            <person name="Berlin A."/>
            <person name="Borenstein D."/>
            <person name="Chapman S."/>
            <person name="Chen Z."/>
            <person name="Engels R."/>
            <person name="Freedman E."/>
            <person name="Gellesch M."/>
            <person name="Goldberg J."/>
            <person name="Griggs A."/>
            <person name="Gujja S."/>
            <person name="Heilman E."/>
            <person name="Heiman D."/>
            <person name="Hepburn T."/>
            <person name="Howarth C."/>
            <person name="Jen D."/>
            <person name="Larson L."/>
            <person name="Mehta T."/>
            <person name="Park D."/>
            <person name="Pearson M."/>
            <person name="Richards J."/>
            <person name="Roberts A."/>
            <person name="Saif S."/>
            <person name="Shea T."/>
            <person name="Shenoy N."/>
            <person name="Sisk P."/>
            <person name="Stolte C."/>
            <person name="Sykes S."/>
            <person name="Walk T."/>
            <person name="White J."/>
            <person name="Yandava C."/>
            <person name="Strauss J.C."/>
            <person name="Ambrose C.E."/>
            <person name="Allen-Vercoe E."/>
            <person name="Haas B."/>
            <person name="Henn M.R."/>
            <person name="Nusbaum C."/>
            <person name="Birren B."/>
        </authorList>
    </citation>
    <scope>NUCLEOTIDE SEQUENCE [LARGE SCALE GENOMIC DNA]</scope>
    <source>
        <strain evidence="1 2">1_1_41FAA</strain>
    </source>
</reference>
<protein>
    <recommendedName>
        <fullName evidence="3">DUF3310 domain-containing protein</fullName>
    </recommendedName>
</protein>
<proteinExistence type="predicted"/>